<dbReference type="PANTHER" id="PTHR23235">
    <property type="entry name" value="KRUEPPEL-LIKE TRANSCRIPTION FACTOR"/>
    <property type="match status" value="1"/>
</dbReference>
<evidence type="ECO:0000256" key="6">
    <source>
        <dbReference type="ARBA" id="ARBA00022737"/>
    </source>
</evidence>
<feature type="domain" description="C2H2-type" evidence="17">
    <location>
        <begin position="217"/>
        <end position="244"/>
    </location>
</feature>
<keyword evidence="14" id="KW-0539">Nucleus</keyword>
<evidence type="ECO:0000256" key="1">
    <source>
        <dbReference type="ARBA" id="ARBA00004123"/>
    </source>
</evidence>
<evidence type="ECO:0000256" key="8">
    <source>
        <dbReference type="ARBA" id="ARBA00022833"/>
    </source>
</evidence>
<gene>
    <name evidence="18" type="ORF">KUDE01_023768</name>
</gene>
<dbReference type="FunFam" id="3.30.160.60:FF:000515">
    <property type="entry name" value="early growth response protein 4"/>
    <property type="match status" value="1"/>
</dbReference>
<dbReference type="PANTHER" id="PTHR23235:SF42">
    <property type="entry name" value="EARLY GROWTH RESPONSE PROTEIN 1"/>
    <property type="match status" value="1"/>
</dbReference>
<keyword evidence="12" id="KW-0010">Activator</keyword>
<dbReference type="PROSITE" id="PS00028">
    <property type="entry name" value="ZINC_FINGER_C2H2_1"/>
    <property type="match status" value="3"/>
</dbReference>
<dbReference type="EMBL" id="JASDAP010000023">
    <property type="protein sequence ID" value="KAK1882992.1"/>
    <property type="molecule type" value="Genomic_DNA"/>
</dbReference>
<evidence type="ECO:0000256" key="16">
    <source>
        <dbReference type="SAM" id="MobiDB-lite"/>
    </source>
</evidence>
<dbReference type="GO" id="GO:0000981">
    <property type="term" value="F:DNA-binding transcription factor activity, RNA polymerase II-specific"/>
    <property type="evidence" value="ECO:0007669"/>
    <property type="project" value="TreeGrafter"/>
</dbReference>
<dbReference type="SMART" id="SM00355">
    <property type="entry name" value="ZnF_C2H2"/>
    <property type="match status" value="3"/>
</dbReference>
<dbReference type="GO" id="GO:0008270">
    <property type="term" value="F:zinc ion binding"/>
    <property type="evidence" value="ECO:0007669"/>
    <property type="project" value="UniProtKB-KW"/>
</dbReference>
<organism evidence="18 19">
    <name type="scientific">Dissostichus eleginoides</name>
    <name type="common">Patagonian toothfish</name>
    <name type="synonym">Dissostichus amissus</name>
    <dbReference type="NCBI Taxonomy" id="100907"/>
    <lineage>
        <taxon>Eukaryota</taxon>
        <taxon>Metazoa</taxon>
        <taxon>Chordata</taxon>
        <taxon>Craniata</taxon>
        <taxon>Vertebrata</taxon>
        <taxon>Euteleostomi</taxon>
        <taxon>Actinopterygii</taxon>
        <taxon>Neopterygii</taxon>
        <taxon>Teleostei</taxon>
        <taxon>Neoteleostei</taxon>
        <taxon>Acanthomorphata</taxon>
        <taxon>Eupercaria</taxon>
        <taxon>Perciformes</taxon>
        <taxon>Notothenioidei</taxon>
        <taxon>Nototheniidae</taxon>
        <taxon>Dissostichus</taxon>
    </lineage>
</organism>
<dbReference type="InterPro" id="IPR036236">
    <property type="entry name" value="Znf_C2H2_sf"/>
</dbReference>
<keyword evidence="8" id="KW-0862">Zinc</keyword>
<dbReference type="Proteomes" id="UP001228049">
    <property type="component" value="Unassembled WGS sequence"/>
</dbReference>
<reference evidence="18" key="1">
    <citation type="submission" date="2023-04" db="EMBL/GenBank/DDBJ databases">
        <title>Chromosome-level genome of Chaenocephalus aceratus.</title>
        <authorList>
            <person name="Park H."/>
        </authorList>
    </citation>
    <scope>NUCLEOTIDE SEQUENCE</scope>
    <source>
        <strain evidence="18">DE</strain>
        <tissue evidence="18">Muscle</tissue>
    </source>
</reference>
<feature type="domain" description="C2H2-type" evidence="17">
    <location>
        <begin position="187"/>
        <end position="216"/>
    </location>
</feature>
<evidence type="ECO:0000313" key="18">
    <source>
        <dbReference type="EMBL" id="KAK1882992.1"/>
    </source>
</evidence>
<name>A0AAD9BHK2_DISEL</name>
<evidence type="ECO:0000256" key="14">
    <source>
        <dbReference type="ARBA" id="ARBA00023242"/>
    </source>
</evidence>
<proteinExistence type="inferred from homology"/>
<dbReference type="GO" id="GO:0000978">
    <property type="term" value="F:RNA polymerase II cis-regulatory region sequence-specific DNA binding"/>
    <property type="evidence" value="ECO:0007669"/>
    <property type="project" value="TreeGrafter"/>
</dbReference>
<evidence type="ECO:0000256" key="5">
    <source>
        <dbReference type="ARBA" id="ARBA00022723"/>
    </source>
</evidence>
<keyword evidence="19" id="KW-1185">Reference proteome</keyword>
<feature type="compositionally biased region" description="Low complexity" evidence="16">
    <location>
        <begin position="57"/>
        <end position="66"/>
    </location>
</feature>
<evidence type="ECO:0000256" key="2">
    <source>
        <dbReference type="ARBA" id="ARBA00004496"/>
    </source>
</evidence>
<dbReference type="PROSITE" id="PS50157">
    <property type="entry name" value="ZINC_FINGER_C2H2_2"/>
    <property type="match status" value="3"/>
</dbReference>
<keyword evidence="7 15" id="KW-0863">Zinc-finger</keyword>
<feature type="region of interest" description="Disordered" evidence="16">
    <location>
        <begin position="258"/>
        <end position="295"/>
    </location>
</feature>
<keyword evidence="13" id="KW-0804">Transcription</keyword>
<keyword evidence="5" id="KW-0479">Metal-binding</keyword>
<protein>
    <submittedName>
        <fullName evidence="18">Early growth response protein 1</fullName>
    </submittedName>
</protein>
<keyword evidence="4" id="KW-0963">Cytoplasm</keyword>
<dbReference type="GO" id="GO:0005737">
    <property type="term" value="C:cytoplasm"/>
    <property type="evidence" value="ECO:0007669"/>
    <property type="project" value="UniProtKB-SubCell"/>
</dbReference>
<evidence type="ECO:0000256" key="11">
    <source>
        <dbReference type="ARBA" id="ARBA00023125"/>
    </source>
</evidence>
<feature type="compositionally biased region" description="Polar residues" evidence="16">
    <location>
        <begin position="275"/>
        <end position="286"/>
    </location>
</feature>
<comment type="similarity">
    <text evidence="3">Belongs to the EGR C2H2-type zinc-finger protein family.</text>
</comment>
<dbReference type="Pfam" id="PF00096">
    <property type="entry name" value="zf-C2H2"/>
    <property type="match status" value="3"/>
</dbReference>
<evidence type="ECO:0000259" key="17">
    <source>
        <dbReference type="PROSITE" id="PS50157"/>
    </source>
</evidence>
<evidence type="ECO:0000256" key="9">
    <source>
        <dbReference type="ARBA" id="ARBA00023015"/>
    </source>
</evidence>
<evidence type="ECO:0000313" key="19">
    <source>
        <dbReference type="Proteomes" id="UP001228049"/>
    </source>
</evidence>
<evidence type="ECO:0000256" key="10">
    <source>
        <dbReference type="ARBA" id="ARBA00023108"/>
    </source>
</evidence>
<comment type="caution">
    <text evidence="18">The sequence shown here is derived from an EMBL/GenBank/DDBJ whole genome shotgun (WGS) entry which is preliminary data.</text>
</comment>
<comment type="subcellular location">
    <subcellularLocation>
        <location evidence="2">Cytoplasm</location>
    </subcellularLocation>
    <subcellularLocation>
        <location evidence="1">Nucleus</location>
    </subcellularLocation>
</comment>
<keyword evidence="9" id="KW-0805">Transcription regulation</keyword>
<dbReference type="AlphaFoldDB" id="A0AAD9BHK2"/>
<evidence type="ECO:0000256" key="15">
    <source>
        <dbReference type="PROSITE-ProRule" id="PRU00042"/>
    </source>
</evidence>
<accession>A0AAD9BHK2</accession>
<evidence type="ECO:0000256" key="3">
    <source>
        <dbReference type="ARBA" id="ARBA00005682"/>
    </source>
</evidence>
<evidence type="ECO:0000256" key="4">
    <source>
        <dbReference type="ARBA" id="ARBA00022490"/>
    </source>
</evidence>
<dbReference type="Gene3D" id="3.30.160.60">
    <property type="entry name" value="Classic Zinc Finger"/>
    <property type="match status" value="3"/>
</dbReference>
<feature type="domain" description="C2H2-type" evidence="17">
    <location>
        <begin position="245"/>
        <end position="272"/>
    </location>
</feature>
<dbReference type="GO" id="GO:0048511">
    <property type="term" value="P:rhythmic process"/>
    <property type="evidence" value="ECO:0007669"/>
    <property type="project" value="UniProtKB-KW"/>
</dbReference>
<keyword evidence="11" id="KW-0238">DNA-binding</keyword>
<keyword evidence="6" id="KW-0677">Repeat</keyword>
<evidence type="ECO:0000256" key="12">
    <source>
        <dbReference type="ARBA" id="ARBA00023159"/>
    </source>
</evidence>
<dbReference type="InterPro" id="IPR013087">
    <property type="entry name" value="Znf_C2H2_type"/>
</dbReference>
<dbReference type="GO" id="GO:0005634">
    <property type="term" value="C:nucleus"/>
    <property type="evidence" value="ECO:0007669"/>
    <property type="project" value="UniProtKB-SubCell"/>
</dbReference>
<sequence>MTSLSDLHVTPSLKKQTDPGCDVSPCFRSCLLITPGDRLQSCRGGGPLSGGAPVPHTGSTASTGSTGKHRRERLPAVTKYGLSAWTVFGDSDPPLSRRMLSALQLSEAGLPSPLSPLEGYLSRLEELHSLLQNAAAGDCLSDLELLPSYSGRFSFEPASLWAEPLLSLITGLKANRKCRTLPKHRPFSCPSAGCERRFSRSDELTRHLRIHTGQRPFSCRFCSRSFSRSDHMTTHVRTHTGEKPFRCSDCGRSFARSDERKRHLKIHQKQRDRTGTTNADAVSSPPTDAPAPGFL</sequence>
<evidence type="ECO:0000256" key="7">
    <source>
        <dbReference type="ARBA" id="ARBA00022771"/>
    </source>
</evidence>
<evidence type="ECO:0000256" key="13">
    <source>
        <dbReference type="ARBA" id="ARBA00023163"/>
    </source>
</evidence>
<dbReference type="SUPFAM" id="SSF57667">
    <property type="entry name" value="beta-beta-alpha zinc fingers"/>
    <property type="match status" value="2"/>
</dbReference>
<feature type="region of interest" description="Disordered" evidence="16">
    <location>
        <begin position="43"/>
        <end position="72"/>
    </location>
</feature>
<keyword evidence="10" id="KW-0090">Biological rhythms</keyword>